<protein>
    <recommendedName>
        <fullName evidence="1">Dynamin-like GTPase OPA1 C-terminal domain-containing protein</fullName>
    </recommendedName>
</protein>
<dbReference type="AlphaFoldDB" id="A0A5N5PWC7"/>
<keyword evidence="3" id="KW-1185">Reference proteome</keyword>
<evidence type="ECO:0000313" key="2">
    <source>
        <dbReference type="EMBL" id="KAB5583819.1"/>
    </source>
</evidence>
<sequence>MLIPFSQHVRNETKNELERLLKLHEDHTAYLANDEVTTVRKNLEARGVEVDPVLIKDTWHQLYRRHFLQKALFHCNLCRRGFHYYQRHFVDSELECNDVVLFWRIQRMLGITANTLRQQLTNTEVRRLEKNVKEVLEDFGRTARRKCS</sequence>
<dbReference type="EMBL" id="VFJC01000003">
    <property type="protein sequence ID" value="KAB5583819.1"/>
    <property type="molecule type" value="Genomic_DNA"/>
</dbReference>
<comment type="caution">
    <text evidence="2">The sequence shown here is derived from an EMBL/GenBank/DDBJ whole genome shotgun (WGS) entry which is preliminary data.</text>
</comment>
<dbReference type="Pfam" id="PF19434">
    <property type="entry name" value="OPA1_C"/>
    <property type="match status" value="1"/>
</dbReference>
<name>A0A5N5PWC7_PANHP</name>
<dbReference type="Proteomes" id="UP000327468">
    <property type="component" value="Chromosome 2"/>
</dbReference>
<gene>
    <name evidence="2" type="ORF">PHYPO_G00100010</name>
</gene>
<evidence type="ECO:0000259" key="1">
    <source>
        <dbReference type="Pfam" id="PF19434"/>
    </source>
</evidence>
<dbReference type="InterPro" id="IPR045817">
    <property type="entry name" value="OPA1_C"/>
</dbReference>
<organism evidence="2 3">
    <name type="scientific">Pangasianodon hypophthalmus</name>
    <name type="common">Striped catfish</name>
    <name type="synonym">Helicophagus hypophthalmus</name>
    <dbReference type="NCBI Taxonomy" id="310915"/>
    <lineage>
        <taxon>Eukaryota</taxon>
        <taxon>Metazoa</taxon>
        <taxon>Chordata</taxon>
        <taxon>Craniata</taxon>
        <taxon>Vertebrata</taxon>
        <taxon>Euteleostomi</taxon>
        <taxon>Actinopterygii</taxon>
        <taxon>Neopterygii</taxon>
        <taxon>Teleostei</taxon>
        <taxon>Ostariophysi</taxon>
        <taxon>Siluriformes</taxon>
        <taxon>Pangasiidae</taxon>
        <taxon>Pangasianodon</taxon>
    </lineage>
</organism>
<feature type="domain" description="Dynamin-like GTPase OPA1 C-terminal" evidence="1">
    <location>
        <begin position="7"/>
        <end position="146"/>
    </location>
</feature>
<evidence type="ECO:0000313" key="3">
    <source>
        <dbReference type="Proteomes" id="UP000327468"/>
    </source>
</evidence>
<reference evidence="2 3" key="1">
    <citation type="submission" date="2019-06" db="EMBL/GenBank/DDBJ databases">
        <title>A chromosome-scale genome assembly of the striped catfish, Pangasianodon hypophthalmus.</title>
        <authorList>
            <person name="Wen M."/>
            <person name="Zahm M."/>
            <person name="Roques C."/>
            <person name="Cabau C."/>
            <person name="Klopp C."/>
            <person name="Donnadieu C."/>
            <person name="Jouanno E."/>
            <person name="Avarre J.-C."/>
            <person name="Campet M."/>
            <person name="Ha T.T.T."/>
            <person name="Dugue R."/>
            <person name="Lampietro C."/>
            <person name="Louis A."/>
            <person name="Herpin A."/>
            <person name="Echchiki A."/>
            <person name="Berthelot C."/>
            <person name="Parey E."/>
            <person name="Roest-Crollius H."/>
            <person name="Braasch I."/>
            <person name="Postlethwait J."/>
            <person name="Bobe J."/>
            <person name="Montfort J."/>
            <person name="Bouchez O."/>
            <person name="Begum T."/>
            <person name="Schartl M."/>
            <person name="Guiguen Y."/>
        </authorList>
    </citation>
    <scope>NUCLEOTIDE SEQUENCE [LARGE SCALE GENOMIC DNA]</scope>
    <source>
        <strain evidence="2 3">Indonesia</strain>
        <tissue evidence="2">Blood</tissue>
    </source>
</reference>
<proteinExistence type="predicted"/>
<accession>A0A5N5PWC7</accession>